<accession>A0A5J4TMN6</accession>
<evidence type="ECO:0000256" key="1">
    <source>
        <dbReference type="SAM" id="MobiDB-lite"/>
    </source>
</evidence>
<dbReference type="Proteomes" id="UP000324800">
    <property type="component" value="Unassembled WGS sequence"/>
</dbReference>
<feature type="compositionally biased region" description="Basic and acidic residues" evidence="1">
    <location>
        <begin position="26"/>
        <end position="45"/>
    </location>
</feature>
<organism evidence="2 3">
    <name type="scientific">Streblomastix strix</name>
    <dbReference type="NCBI Taxonomy" id="222440"/>
    <lineage>
        <taxon>Eukaryota</taxon>
        <taxon>Metamonada</taxon>
        <taxon>Preaxostyla</taxon>
        <taxon>Oxymonadida</taxon>
        <taxon>Streblomastigidae</taxon>
        <taxon>Streblomastix</taxon>
    </lineage>
</organism>
<dbReference type="AlphaFoldDB" id="A0A5J4TMN6"/>
<feature type="region of interest" description="Disordered" evidence="1">
    <location>
        <begin position="1"/>
        <end position="45"/>
    </location>
</feature>
<reference evidence="2 3" key="1">
    <citation type="submission" date="2019-03" db="EMBL/GenBank/DDBJ databases">
        <title>Single cell metagenomics reveals metabolic interactions within the superorganism composed of flagellate Streblomastix strix and complex community of Bacteroidetes bacteria on its surface.</title>
        <authorList>
            <person name="Treitli S.C."/>
            <person name="Kolisko M."/>
            <person name="Husnik F."/>
            <person name="Keeling P."/>
            <person name="Hampl V."/>
        </authorList>
    </citation>
    <scope>NUCLEOTIDE SEQUENCE [LARGE SCALE GENOMIC DNA]</scope>
    <source>
        <strain evidence="2">ST1C</strain>
    </source>
</reference>
<comment type="caution">
    <text evidence="2">The sequence shown here is derived from an EMBL/GenBank/DDBJ whole genome shotgun (WGS) entry which is preliminary data.</text>
</comment>
<proteinExistence type="predicted"/>
<evidence type="ECO:0000313" key="3">
    <source>
        <dbReference type="Proteomes" id="UP000324800"/>
    </source>
</evidence>
<name>A0A5J4TMN6_9EUKA</name>
<gene>
    <name evidence="2" type="ORF">EZS28_044687</name>
</gene>
<sequence length="66" mass="7656">MKRSIAPDRAGPLQPRDISVEISPWNREEERADENSSSRDGEMDWRIDIQKMQQGMGGRTKRLIQT</sequence>
<evidence type="ECO:0000313" key="2">
    <source>
        <dbReference type="EMBL" id="KAA6359786.1"/>
    </source>
</evidence>
<protein>
    <submittedName>
        <fullName evidence="2">Uncharacterized protein</fullName>
    </submittedName>
</protein>
<dbReference type="EMBL" id="SNRW01027875">
    <property type="protein sequence ID" value="KAA6359786.1"/>
    <property type="molecule type" value="Genomic_DNA"/>
</dbReference>